<dbReference type="InterPro" id="IPR004843">
    <property type="entry name" value="Calcineurin-like_PHP"/>
</dbReference>
<evidence type="ECO:0000313" key="3">
    <source>
        <dbReference type="Proteomes" id="UP000195305"/>
    </source>
</evidence>
<evidence type="ECO:0000313" key="2">
    <source>
        <dbReference type="EMBL" id="OUQ36071.1"/>
    </source>
</evidence>
<dbReference type="SUPFAM" id="SSF56300">
    <property type="entry name" value="Metallo-dependent phosphatases"/>
    <property type="match status" value="1"/>
</dbReference>
<gene>
    <name evidence="2" type="ORF">B5E75_02010</name>
</gene>
<sequence>MSRIFITGDTHGSYDMTKLSRRHFQEGKTLTKNDYVIICGDFGCVWGGELEKSDKWWQNWLDEQPWTTLWIDGNHENHDLLQTYPVEQWHGGRIHKINNSIYHLMRGEVFTINDKTIFTFGGGYSTDRAYRKEGVSWWKGELPTHEEVNYALQSLEKYNNHVDIILTHDAPRDIKEYLGFYNLCDMSVYGEEYEDIHSTLYFFKKNIVFQDWYLGHYHIDKDIGNMHILYNEIIEITDKE</sequence>
<dbReference type="InterPro" id="IPR029052">
    <property type="entry name" value="Metallo-depent_PP-like"/>
</dbReference>
<dbReference type="EMBL" id="NFLJ01000004">
    <property type="protein sequence ID" value="OUQ36071.1"/>
    <property type="molecule type" value="Genomic_DNA"/>
</dbReference>
<dbReference type="Proteomes" id="UP000195305">
    <property type="component" value="Unassembled WGS sequence"/>
</dbReference>
<dbReference type="RefSeq" id="WP_087357127.1">
    <property type="nucleotide sequence ID" value="NZ_JACJKO010000016.1"/>
</dbReference>
<dbReference type="AlphaFoldDB" id="A0A1Y4T4A4"/>
<dbReference type="GO" id="GO:0016787">
    <property type="term" value="F:hydrolase activity"/>
    <property type="evidence" value="ECO:0007669"/>
    <property type="project" value="InterPro"/>
</dbReference>
<name>A0A1Y4T4A4_9FIRM</name>
<evidence type="ECO:0000259" key="1">
    <source>
        <dbReference type="Pfam" id="PF00149"/>
    </source>
</evidence>
<dbReference type="Gene3D" id="3.60.21.10">
    <property type="match status" value="1"/>
</dbReference>
<proteinExistence type="predicted"/>
<comment type="caution">
    <text evidence="2">The sequence shown here is derived from an EMBL/GenBank/DDBJ whole genome shotgun (WGS) entry which is preliminary data.</text>
</comment>
<dbReference type="OrthoDB" id="9787800at2"/>
<protein>
    <recommendedName>
        <fullName evidence="1">Calcineurin-like phosphoesterase domain-containing protein</fullName>
    </recommendedName>
</protein>
<keyword evidence="3" id="KW-1185">Reference proteome</keyword>
<dbReference type="Pfam" id="PF00149">
    <property type="entry name" value="Metallophos"/>
    <property type="match status" value="1"/>
</dbReference>
<reference evidence="2 3" key="1">
    <citation type="journal article" date="2018" name="BMC Genomics">
        <title>Whole genome sequencing and function prediction of 133 gut anaerobes isolated from chicken caecum in pure cultures.</title>
        <authorList>
            <person name="Medvecky M."/>
            <person name="Cejkova D."/>
            <person name="Polansky O."/>
            <person name="Karasova D."/>
            <person name="Kubasova T."/>
            <person name="Cizek A."/>
            <person name="Rychlik I."/>
        </authorList>
    </citation>
    <scope>NUCLEOTIDE SEQUENCE [LARGE SCALE GENOMIC DNA]</scope>
    <source>
        <strain evidence="2 3">An13</strain>
    </source>
</reference>
<feature type="domain" description="Calcineurin-like phosphoesterase" evidence="1">
    <location>
        <begin position="3"/>
        <end position="184"/>
    </location>
</feature>
<organism evidence="2 3">
    <name type="scientific">Massilimicrobiota timonensis</name>
    <dbReference type="NCBI Taxonomy" id="1776392"/>
    <lineage>
        <taxon>Bacteria</taxon>
        <taxon>Bacillati</taxon>
        <taxon>Bacillota</taxon>
        <taxon>Erysipelotrichia</taxon>
        <taxon>Erysipelotrichales</taxon>
        <taxon>Erysipelotrichaceae</taxon>
        <taxon>Massilimicrobiota</taxon>
    </lineage>
</organism>
<accession>A0A1Y4T4A4</accession>